<feature type="compositionally biased region" description="Basic and acidic residues" evidence="1">
    <location>
        <begin position="49"/>
        <end position="66"/>
    </location>
</feature>
<dbReference type="WBParaSite" id="PSAMB.scaffold106size78906.g2123.t1">
    <property type="protein sequence ID" value="PSAMB.scaffold106size78906.g2123.t1"/>
    <property type="gene ID" value="PSAMB.scaffold106size78906.g2123"/>
</dbReference>
<name>A0A914ULG2_9BILA</name>
<evidence type="ECO:0000256" key="1">
    <source>
        <dbReference type="SAM" id="MobiDB-lite"/>
    </source>
</evidence>
<proteinExistence type="predicted"/>
<feature type="region of interest" description="Disordered" evidence="1">
    <location>
        <begin position="49"/>
        <end position="82"/>
    </location>
</feature>
<sequence>MRTTATPTTVGGAASRSTSGRSTSDAGDALNALPDEAWPISVDHRAQSLPGHSDHCAGRIIADSHPHPPQPIIAHSHCSQQHTIDDPARLFRRCV</sequence>
<evidence type="ECO:0000313" key="3">
    <source>
        <dbReference type="WBParaSite" id="PSAMB.scaffold106size78906.g2123.t1"/>
    </source>
</evidence>
<reference evidence="3" key="1">
    <citation type="submission" date="2022-11" db="UniProtKB">
        <authorList>
            <consortium name="WormBaseParasite"/>
        </authorList>
    </citation>
    <scope>IDENTIFICATION</scope>
</reference>
<organism evidence="2 3">
    <name type="scientific">Plectus sambesii</name>
    <dbReference type="NCBI Taxonomy" id="2011161"/>
    <lineage>
        <taxon>Eukaryota</taxon>
        <taxon>Metazoa</taxon>
        <taxon>Ecdysozoa</taxon>
        <taxon>Nematoda</taxon>
        <taxon>Chromadorea</taxon>
        <taxon>Plectida</taxon>
        <taxon>Plectina</taxon>
        <taxon>Plectoidea</taxon>
        <taxon>Plectidae</taxon>
        <taxon>Plectus</taxon>
    </lineage>
</organism>
<dbReference type="Proteomes" id="UP000887566">
    <property type="component" value="Unplaced"/>
</dbReference>
<accession>A0A914ULG2</accession>
<evidence type="ECO:0000313" key="2">
    <source>
        <dbReference type="Proteomes" id="UP000887566"/>
    </source>
</evidence>
<feature type="compositionally biased region" description="Low complexity" evidence="1">
    <location>
        <begin position="1"/>
        <end position="28"/>
    </location>
</feature>
<protein>
    <submittedName>
        <fullName evidence="3">Uncharacterized protein</fullName>
    </submittedName>
</protein>
<dbReference type="AlphaFoldDB" id="A0A914ULG2"/>
<feature type="region of interest" description="Disordered" evidence="1">
    <location>
        <begin position="1"/>
        <end position="32"/>
    </location>
</feature>
<keyword evidence="2" id="KW-1185">Reference proteome</keyword>